<evidence type="ECO:0000256" key="1">
    <source>
        <dbReference type="SAM" id="MobiDB-lite"/>
    </source>
</evidence>
<dbReference type="Proteomes" id="UP001341840">
    <property type="component" value="Unassembled WGS sequence"/>
</dbReference>
<keyword evidence="3" id="KW-1185">Reference proteome</keyword>
<accession>A0ABU6U8Q4</accession>
<gene>
    <name evidence="2" type="ORF">PIB30_024093</name>
</gene>
<comment type="caution">
    <text evidence="2">The sequence shown here is derived from an EMBL/GenBank/DDBJ whole genome shotgun (WGS) entry which is preliminary data.</text>
</comment>
<feature type="compositionally biased region" description="Polar residues" evidence="1">
    <location>
        <begin position="1"/>
        <end position="22"/>
    </location>
</feature>
<feature type="region of interest" description="Disordered" evidence="1">
    <location>
        <begin position="1"/>
        <end position="25"/>
    </location>
</feature>
<organism evidence="2 3">
    <name type="scientific">Stylosanthes scabra</name>
    <dbReference type="NCBI Taxonomy" id="79078"/>
    <lineage>
        <taxon>Eukaryota</taxon>
        <taxon>Viridiplantae</taxon>
        <taxon>Streptophyta</taxon>
        <taxon>Embryophyta</taxon>
        <taxon>Tracheophyta</taxon>
        <taxon>Spermatophyta</taxon>
        <taxon>Magnoliopsida</taxon>
        <taxon>eudicotyledons</taxon>
        <taxon>Gunneridae</taxon>
        <taxon>Pentapetalae</taxon>
        <taxon>rosids</taxon>
        <taxon>fabids</taxon>
        <taxon>Fabales</taxon>
        <taxon>Fabaceae</taxon>
        <taxon>Papilionoideae</taxon>
        <taxon>50 kb inversion clade</taxon>
        <taxon>dalbergioids sensu lato</taxon>
        <taxon>Dalbergieae</taxon>
        <taxon>Pterocarpus clade</taxon>
        <taxon>Stylosanthes</taxon>
    </lineage>
</organism>
<dbReference type="EMBL" id="JASCZI010120914">
    <property type="protein sequence ID" value="MED6157545.1"/>
    <property type="molecule type" value="Genomic_DNA"/>
</dbReference>
<sequence length="167" mass="19203">MCQTDSDSQGSRPRQRSASTDHQPLHSATEWFLSEGYFLRYFGSLCSAQPNSHFFWTTRGKQSAEPSAPPRPPSGKKSSTGKKIKKKVKAMKEIMGEITNLMELMIRFSKDRHSQEVSDQRDLAKTKQLLQMTHQDILDLEEETYLSDEKDAEDVARDEEEEEDEED</sequence>
<feature type="region of interest" description="Disordered" evidence="1">
    <location>
        <begin position="139"/>
        <end position="167"/>
    </location>
</feature>
<protein>
    <submittedName>
        <fullName evidence="2">Uncharacterized protein</fullName>
    </submittedName>
</protein>
<reference evidence="2 3" key="1">
    <citation type="journal article" date="2023" name="Plants (Basel)">
        <title>Bridging the Gap: Combining Genomics and Transcriptomics Approaches to Understand Stylosanthes scabra, an Orphan Legume from the Brazilian Caatinga.</title>
        <authorList>
            <person name="Ferreira-Neto J.R.C."/>
            <person name="da Silva M.D."/>
            <person name="Binneck E."/>
            <person name="de Melo N.F."/>
            <person name="da Silva R.H."/>
            <person name="de Melo A.L.T.M."/>
            <person name="Pandolfi V."/>
            <person name="Bustamante F.O."/>
            <person name="Brasileiro-Vidal A.C."/>
            <person name="Benko-Iseppon A.M."/>
        </authorList>
    </citation>
    <scope>NUCLEOTIDE SEQUENCE [LARGE SCALE GENOMIC DNA]</scope>
    <source>
        <tissue evidence="2">Leaves</tissue>
    </source>
</reference>
<feature type="region of interest" description="Disordered" evidence="1">
    <location>
        <begin position="58"/>
        <end position="85"/>
    </location>
</feature>
<proteinExistence type="predicted"/>
<name>A0ABU6U8Q4_9FABA</name>
<evidence type="ECO:0000313" key="2">
    <source>
        <dbReference type="EMBL" id="MED6157545.1"/>
    </source>
</evidence>
<feature type="compositionally biased region" description="Acidic residues" evidence="1">
    <location>
        <begin position="156"/>
        <end position="167"/>
    </location>
</feature>
<evidence type="ECO:0000313" key="3">
    <source>
        <dbReference type="Proteomes" id="UP001341840"/>
    </source>
</evidence>